<protein>
    <recommendedName>
        <fullName evidence="7">G-protein coupled receptors family 1 profile domain-containing protein</fullName>
    </recommendedName>
</protein>
<name>A0AAD3CFK3_9STRA</name>
<dbReference type="PANTHER" id="PTHR23112:SF0">
    <property type="entry name" value="TRANSMEMBRANE PROTEIN 116"/>
    <property type="match status" value="1"/>
</dbReference>
<evidence type="ECO:0000256" key="6">
    <source>
        <dbReference type="SAM" id="Phobius"/>
    </source>
</evidence>
<proteinExistence type="predicted"/>
<feature type="transmembrane region" description="Helical" evidence="6">
    <location>
        <begin position="44"/>
        <end position="68"/>
    </location>
</feature>
<evidence type="ECO:0000313" key="9">
    <source>
        <dbReference type="Proteomes" id="UP001054902"/>
    </source>
</evidence>
<evidence type="ECO:0000256" key="5">
    <source>
        <dbReference type="SAM" id="MobiDB-lite"/>
    </source>
</evidence>
<dbReference type="InterPro" id="IPR017452">
    <property type="entry name" value="GPCR_Rhodpsn_7TM"/>
</dbReference>
<feature type="transmembrane region" description="Helical" evidence="6">
    <location>
        <begin position="192"/>
        <end position="216"/>
    </location>
</feature>
<feature type="domain" description="G-protein coupled receptors family 1 profile" evidence="7">
    <location>
        <begin position="24"/>
        <end position="363"/>
    </location>
</feature>
<feature type="region of interest" description="Disordered" evidence="5">
    <location>
        <begin position="258"/>
        <end position="289"/>
    </location>
</feature>
<feature type="transmembrane region" description="Helical" evidence="6">
    <location>
        <begin position="131"/>
        <end position="149"/>
    </location>
</feature>
<feature type="transmembrane region" description="Helical" evidence="6">
    <location>
        <begin position="344"/>
        <end position="363"/>
    </location>
</feature>
<evidence type="ECO:0000256" key="2">
    <source>
        <dbReference type="ARBA" id="ARBA00022692"/>
    </source>
</evidence>
<dbReference type="PANTHER" id="PTHR23112">
    <property type="entry name" value="G PROTEIN-COUPLED RECEPTOR 157-RELATED"/>
    <property type="match status" value="1"/>
</dbReference>
<keyword evidence="4 6" id="KW-0472">Membrane</keyword>
<dbReference type="GO" id="GO:0005886">
    <property type="term" value="C:plasma membrane"/>
    <property type="evidence" value="ECO:0007669"/>
    <property type="project" value="TreeGrafter"/>
</dbReference>
<keyword evidence="3 6" id="KW-1133">Transmembrane helix</keyword>
<sequence length="484" mass="54319">MYISPSIKAAQTVRCIGASISLIASCIIIFMIKTEPKTGLQSPYSRIIFGLSVSDVLFSLGVLISPFASPKDTVDGIFSMGNTRSCDAIGFLTTIGVANVPCYTVFLTYYFLKRVKYKKAPSAFARCEEKVIHCFIWILSFALSLSATISSNINATHYGSICFITPSPIGCENDGDYSDCVRGKTADIFAKFYGVAGLLSFVLLIAILAMFTWHVYSIESSLEPVKPKKKVIEDENARDGEENDYNYIREHAALDEEHENNVQENLPQGETDAEPKETNSKEKSKSGKIENEKLSSSRFQLSKRAFNQSMLYILAFFIVFLPSIVTAFTRSLKICPSCNDSDFMFWWMSIFYPIGGVANILIYTRPKTFKLQQDLPQASWFVCFIIVICAGGEVPSIADLVGILDSENNEECFDDNENREDNNEQNLLELKIDRVPKFIRSLSGLSDNLYDTDKAFENRHFYERDPNVEMRNDGDLKMIIGPSS</sequence>
<feature type="transmembrane region" description="Helical" evidence="6">
    <location>
        <begin position="311"/>
        <end position="332"/>
    </location>
</feature>
<dbReference type="GO" id="GO:0004930">
    <property type="term" value="F:G protein-coupled receptor activity"/>
    <property type="evidence" value="ECO:0007669"/>
    <property type="project" value="TreeGrafter"/>
</dbReference>
<dbReference type="Gene3D" id="1.20.1070.10">
    <property type="entry name" value="Rhodopsin 7-helix transmembrane proteins"/>
    <property type="match status" value="1"/>
</dbReference>
<organism evidence="8 9">
    <name type="scientific">Chaetoceros tenuissimus</name>
    <dbReference type="NCBI Taxonomy" id="426638"/>
    <lineage>
        <taxon>Eukaryota</taxon>
        <taxon>Sar</taxon>
        <taxon>Stramenopiles</taxon>
        <taxon>Ochrophyta</taxon>
        <taxon>Bacillariophyta</taxon>
        <taxon>Coscinodiscophyceae</taxon>
        <taxon>Chaetocerotophycidae</taxon>
        <taxon>Chaetocerotales</taxon>
        <taxon>Chaetocerotaceae</taxon>
        <taxon>Chaetoceros</taxon>
    </lineage>
</organism>
<feature type="transmembrane region" description="Helical" evidence="6">
    <location>
        <begin position="88"/>
        <end position="111"/>
    </location>
</feature>
<evidence type="ECO:0000259" key="7">
    <source>
        <dbReference type="PROSITE" id="PS50262"/>
    </source>
</evidence>
<keyword evidence="2 6" id="KW-0812">Transmembrane</keyword>
<dbReference type="PROSITE" id="PS50262">
    <property type="entry name" value="G_PROTEIN_RECEP_F1_2"/>
    <property type="match status" value="1"/>
</dbReference>
<feature type="compositionally biased region" description="Basic and acidic residues" evidence="5">
    <location>
        <begin position="273"/>
        <end position="289"/>
    </location>
</feature>
<dbReference type="SUPFAM" id="SSF81321">
    <property type="entry name" value="Family A G protein-coupled receptor-like"/>
    <property type="match status" value="1"/>
</dbReference>
<reference evidence="8 9" key="1">
    <citation type="journal article" date="2021" name="Sci. Rep.">
        <title>The genome of the diatom Chaetoceros tenuissimus carries an ancient integrated fragment of an extant virus.</title>
        <authorList>
            <person name="Hongo Y."/>
            <person name="Kimura K."/>
            <person name="Takaki Y."/>
            <person name="Yoshida Y."/>
            <person name="Baba S."/>
            <person name="Kobayashi G."/>
            <person name="Nagasaki K."/>
            <person name="Hano T."/>
            <person name="Tomaru Y."/>
        </authorList>
    </citation>
    <scope>NUCLEOTIDE SEQUENCE [LARGE SCALE GENOMIC DNA]</scope>
    <source>
        <strain evidence="8 9">NIES-3715</strain>
    </source>
</reference>
<dbReference type="EMBL" id="BLLK01000020">
    <property type="protein sequence ID" value="GFH45187.1"/>
    <property type="molecule type" value="Genomic_DNA"/>
</dbReference>
<evidence type="ECO:0000256" key="3">
    <source>
        <dbReference type="ARBA" id="ARBA00022989"/>
    </source>
</evidence>
<gene>
    <name evidence="8" type="ORF">CTEN210_01661</name>
</gene>
<evidence type="ECO:0000313" key="8">
    <source>
        <dbReference type="EMBL" id="GFH45187.1"/>
    </source>
</evidence>
<dbReference type="Proteomes" id="UP001054902">
    <property type="component" value="Unassembled WGS sequence"/>
</dbReference>
<accession>A0AAD3CFK3</accession>
<keyword evidence="9" id="KW-1185">Reference proteome</keyword>
<evidence type="ECO:0000256" key="1">
    <source>
        <dbReference type="ARBA" id="ARBA00004141"/>
    </source>
</evidence>
<evidence type="ECO:0000256" key="4">
    <source>
        <dbReference type="ARBA" id="ARBA00023136"/>
    </source>
</evidence>
<feature type="transmembrane region" description="Helical" evidence="6">
    <location>
        <begin position="12"/>
        <end position="32"/>
    </location>
</feature>
<dbReference type="AlphaFoldDB" id="A0AAD3CFK3"/>
<comment type="subcellular location">
    <subcellularLocation>
        <location evidence="1">Membrane</location>
        <topology evidence="1">Multi-pass membrane protein</topology>
    </subcellularLocation>
</comment>
<comment type="caution">
    <text evidence="8">The sequence shown here is derived from an EMBL/GenBank/DDBJ whole genome shotgun (WGS) entry which is preliminary data.</text>
</comment>
<dbReference type="GO" id="GO:0007189">
    <property type="term" value="P:adenylate cyclase-activating G protein-coupled receptor signaling pathway"/>
    <property type="evidence" value="ECO:0007669"/>
    <property type="project" value="TreeGrafter"/>
</dbReference>